<evidence type="ECO:0000256" key="4">
    <source>
        <dbReference type="ARBA" id="ARBA00023157"/>
    </source>
</evidence>
<accession>A0AAN0IZW5</accession>
<dbReference type="PANTHER" id="PTHR46393:SF7">
    <property type="entry name" value="COMPLEMENT C2"/>
    <property type="match status" value="1"/>
</dbReference>
<evidence type="ECO:0000256" key="1">
    <source>
        <dbReference type="ARBA" id="ARBA00022659"/>
    </source>
</evidence>
<dbReference type="SUPFAM" id="SSF57535">
    <property type="entry name" value="Complement control module/SCR domain"/>
    <property type="match status" value="7"/>
</dbReference>
<feature type="chain" id="PRO_5042923246" description="Sushi domain-containing protein" evidence="8">
    <location>
        <begin position="20"/>
        <end position="530"/>
    </location>
</feature>
<evidence type="ECO:0000256" key="2">
    <source>
        <dbReference type="ARBA" id="ARBA00022729"/>
    </source>
</evidence>
<sequence>MRALSVLLIIATVILVAAATNRYSGSSKYRSGSGYRSGGYRSGGYRSGGYRSGGYRSGGYRSGGYRSGGYRSGGYRTGGYRTGGYQQHGSGYGYGGYKKVSCVKLSNPANGNVQQTGTVLGSRATYSCNKGFVLVGIEKRVCSRNGKWSGEAPICKRINCGPLPNIANGQVRIHPDTRLGSTATYSCNKGFNLNGHRVRRCLASGKWSGSEPSCSPVSCGSLPHPENGWVHISPNTLFGAVAIYRCKLGFELSSKDRRRCQANGHWSGSAPTCNEISCGEPPAPNENSQIASSEGTSLGDRTTYTCSTGFFAVGTTTIYCQNDGTYSDDAPICKPVDCGAPDPPDPNGSVEVSSTTFGGRALYKCNPGFTIVGKGVSFCLANGEWSNDAPECKPVNCGEIPSPKNGRVTFYPGTTFQSTATFTCRRGFRLSGSRVRTCQANGSWSGRQPTCIRIKCPKVSPPRYGKVYASGNYPGSYLRYDCIYGYSLSGPSKRVCLPSGHWDGKEPKCVKDEYEYGHPQKYHYDDNDGY</sequence>
<evidence type="ECO:0000313" key="11">
    <source>
        <dbReference type="Proteomes" id="UP000007879"/>
    </source>
</evidence>
<feature type="disulfide bond" evidence="6">
    <location>
        <begin position="187"/>
        <end position="214"/>
    </location>
</feature>
<keyword evidence="3" id="KW-0677">Repeat</keyword>
<proteinExistence type="predicted"/>
<evidence type="ECO:0000313" key="10">
    <source>
        <dbReference type="EnsemblMetazoa" id="XP_019850299.1"/>
    </source>
</evidence>
<feature type="signal peptide" evidence="8">
    <location>
        <begin position="1"/>
        <end position="19"/>
    </location>
</feature>
<feature type="disulfide bond" evidence="6">
    <location>
        <begin position="128"/>
        <end position="155"/>
    </location>
</feature>
<evidence type="ECO:0000256" key="6">
    <source>
        <dbReference type="PROSITE-ProRule" id="PRU00302"/>
    </source>
</evidence>
<dbReference type="EnsemblMetazoa" id="XM_019994740.1">
    <property type="protein sequence ID" value="XP_019850299.1"/>
    <property type="gene ID" value="LOC109581021"/>
</dbReference>
<feature type="domain" description="Sushi" evidence="9">
    <location>
        <begin position="336"/>
        <end position="394"/>
    </location>
</feature>
<feature type="compositionally biased region" description="Polar residues" evidence="7">
    <location>
        <begin position="285"/>
        <end position="297"/>
    </location>
</feature>
<dbReference type="KEGG" id="aqu:109581021"/>
<dbReference type="Pfam" id="PF00084">
    <property type="entry name" value="Sushi"/>
    <property type="match status" value="7"/>
</dbReference>
<dbReference type="Proteomes" id="UP000007879">
    <property type="component" value="Unassembled WGS sequence"/>
</dbReference>
<reference evidence="11" key="1">
    <citation type="journal article" date="2010" name="Nature">
        <title>The Amphimedon queenslandica genome and the evolution of animal complexity.</title>
        <authorList>
            <person name="Srivastava M."/>
            <person name="Simakov O."/>
            <person name="Chapman J."/>
            <person name="Fahey B."/>
            <person name="Gauthier M.E."/>
            <person name="Mitros T."/>
            <person name="Richards G.S."/>
            <person name="Conaco C."/>
            <person name="Dacre M."/>
            <person name="Hellsten U."/>
            <person name="Larroux C."/>
            <person name="Putnam N.H."/>
            <person name="Stanke M."/>
            <person name="Adamska M."/>
            <person name="Darling A."/>
            <person name="Degnan S.M."/>
            <person name="Oakley T.H."/>
            <person name="Plachetzki D.C."/>
            <person name="Zhai Y."/>
            <person name="Adamski M."/>
            <person name="Calcino A."/>
            <person name="Cummins S.F."/>
            <person name="Goodstein D.M."/>
            <person name="Harris C."/>
            <person name="Jackson D.J."/>
            <person name="Leys S.P."/>
            <person name="Shu S."/>
            <person name="Woodcroft B.J."/>
            <person name="Vervoort M."/>
            <person name="Kosik K.S."/>
            <person name="Manning G."/>
            <person name="Degnan B.M."/>
            <person name="Rokhsar D.S."/>
        </authorList>
    </citation>
    <scope>NUCLEOTIDE SEQUENCE [LARGE SCALE GENOMIC DNA]</scope>
</reference>
<evidence type="ECO:0000259" key="9">
    <source>
        <dbReference type="PROSITE" id="PS50923"/>
    </source>
</evidence>
<dbReference type="InterPro" id="IPR035976">
    <property type="entry name" value="Sushi/SCR/CCP_sf"/>
</dbReference>
<organism evidence="10 11">
    <name type="scientific">Amphimedon queenslandica</name>
    <name type="common">Sponge</name>
    <dbReference type="NCBI Taxonomy" id="400682"/>
    <lineage>
        <taxon>Eukaryota</taxon>
        <taxon>Metazoa</taxon>
        <taxon>Porifera</taxon>
        <taxon>Demospongiae</taxon>
        <taxon>Heteroscleromorpha</taxon>
        <taxon>Haplosclerida</taxon>
        <taxon>Niphatidae</taxon>
        <taxon>Amphimedon</taxon>
    </lineage>
</organism>
<dbReference type="Gene3D" id="2.10.70.10">
    <property type="entry name" value="Complement Module, domain 1"/>
    <property type="match status" value="7"/>
</dbReference>
<evidence type="ECO:0000256" key="5">
    <source>
        <dbReference type="ARBA" id="ARBA00023180"/>
    </source>
</evidence>
<keyword evidence="4 6" id="KW-1015">Disulfide bond</keyword>
<evidence type="ECO:0000256" key="7">
    <source>
        <dbReference type="SAM" id="MobiDB-lite"/>
    </source>
</evidence>
<reference evidence="10" key="2">
    <citation type="submission" date="2024-06" db="UniProtKB">
        <authorList>
            <consortium name="EnsemblMetazoa"/>
        </authorList>
    </citation>
    <scope>IDENTIFICATION</scope>
</reference>
<feature type="disulfide bond" evidence="6">
    <location>
        <begin position="246"/>
        <end position="273"/>
    </location>
</feature>
<feature type="domain" description="Sushi" evidence="9">
    <location>
        <begin position="395"/>
        <end position="453"/>
    </location>
</feature>
<gene>
    <name evidence="10" type="primary">109581021</name>
</gene>
<feature type="disulfide bond" evidence="6">
    <location>
        <begin position="424"/>
        <end position="451"/>
    </location>
</feature>
<protein>
    <recommendedName>
        <fullName evidence="9">Sushi domain-containing protein</fullName>
    </recommendedName>
</protein>
<feature type="domain" description="Sushi" evidence="9">
    <location>
        <begin position="276"/>
        <end position="335"/>
    </location>
</feature>
<dbReference type="InterPro" id="IPR000436">
    <property type="entry name" value="Sushi_SCR_CCP_dom"/>
</dbReference>
<keyword evidence="1 6" id="KW-0768">Sushi</keyword>
<feature type="domain" description="Sushi" evidence="9">
    <location>
        <begin position="158"/>
        <end position="216"/>
    </location>
</feature>
<feature type="disulfide bond" evidence="6">
    <location>
        <begin position="482"/>
        <end position="509"/>
    </location>
</feature>
<dbReference type="AlphaFoldDB" id="A0AAN0IZW5"/>
<feature type="region of interest" description="Disordered" evidence="7">
    <location>
        <begin position="278"/>
        <end position="297"/>
    </location>
</feature>
<dbReference type="PANTHER" id="PTHR46393">
    <property type="entry name" value="SUSHI DOMAIN-CONTAINING PROTEIN"/>
    <property type="match status" value="1"/>
</dbReference>
<evidence type="ECO:0000256" key="3">
    <source>
        <dbReference type="ARBA" id="ARBA00022737"/>
    </source>
</evidence>
<feature type="domain" description="Sushi" evidence="9">
    <location>
        <begin position="217"/>
        <end position="275"/>
    </location>
</feature>
<dbReference type="PROSITE" id="PS50923">
    <property type="entry name" value="SUSHI"/>
    <property type="match status" value="7"/>
</dbReference>
<dbReference type="CDD" id="cd00033">
    <property type="entry name" value="CCP"/>
    <property type="match status" value="7"/>
</dbReference>
<dbReference type="SMART" id="SM00032">
    <property type="entry name" value="CCP"/>
    <property type="match status" value="7"/>
</dbReference>
<keyword evidence="2 8" id="KW-0732">Signal</keyword>
<keyword evidence="5" id="KW-0325">Glycoprotein</keyword>
<feature type="domain" description="Sushi" evidence="9">
    <location>
        <begin position="100"/>
        <end position="157"/>
    </location>
</feature>
<evidence type="ECO:0000256" key="8">
    <source>
        <dbReference type="SAM" id="SignalP"/>
    </source>
</evidence>
<feature type="domain" description="Sushi" evidence="9">
    <location>
        <begin position="454"/>
        <end position="511"/>
    </location>
</feature>
<name>A0AAN0IZW5_AMPQE</name>
<feature type="disulfide bond" evidence="6">
    <location>
        <begin position="365"/>
        <end position="392"/>
    </location>
</feature>
<keyword evidence="11" id="KW-1185">Reference proteome</keyword>
<comment type="caution">
    <text evidence="6">Lacks conserved residue(s) required for the propagation of feature annotation.</text>
</comment>
<feature type="disulfide bond" evidence="6">
    <location>
        <begin position="306"/>
        <end position="333"/>
    </location>
</feature>